<dbReference type="Pfam" id="PF10531">
    <property type="entry name" value="SLBB"/>
    <property type="match status" value="1"/>
</dbReference>
<dbReference type="PANTHER" id="PTHR43034">
    <property type="entry name" value="ION-TRANSLOCATING OXIDOREDUCTASE COMPLEX SUBUNIT C"/>
    <property type="match status" value="1"/>
</dbReference>
<dbReference type="InterPro" id="IPR017896">
    <property type="entry name" value="4Fe4S_Fe-S-bd"/>
</dbReference>
<evidence type="ECO:0000256" key="8">
    <source>
        <dbReference type="HAMAP-Rule" id="MF_00461"/>
    </source>
</evidence>
<feature type="compositionally biased region" description="Basic and acidic residues" evidence="9">
    <location>
        <begin position="538"/>
        <end position="566"/>
    </location>
</feature>
<evidence type="ECO:0000256" key="2">
    <source>
        <dbReference type="ARBA" id="ARBA00022485"/>
    </source>
</evidence>
<protein>
    <recommendedName>
        <fullName evidence="8">Ion-translocating oxidoreductase complex subunit C</fullName>
        <ecNumber evidence="8">7.-.-.-</ecNumber>
    </recommendedName>
    <alternativeName>
        <fullName evidence="8">Rnf electron transport complex subunit C</fullName>
    </alternativeName>
</protein>
<keyword evidence="8" id="KW-1003">Cell membrane</keyword>
<evidence type="ECO:0000256" key="4">
    <source>
        <dbReference type="ARBA" id="ARBA00022737"/>
    </source>
</evidence>
<evidence type="ECO:0000256" key="6">
    <source>
        <dbReference type="ARBA" id="ARBA00023004"/>
    </source>
</evidence>
<dbReference type="SUPFAM" id="SSF142019">
    <property type="entry name" value="Nqo1 FMN-binding domain-like"/>
    <property type="match status" value="1"/>
</dbReference>
<evidence type="ECO:0000313" key="11">
    <source>
        <dbReference type="EMBL" id="MCX2982967.1"/>
    </source>
</evidence>
<evidence type="ECO:0000256" key="3">
    <source>
        <dbReference type="ARBA" id="ARBA00022723"/>
    </source>
</evidence>
<comment type="similarity">
    <text evidence="8">Belongs to the 4Fe4S bacterial-type ferredoxin family. RnfC subfamily.</text>
</comment>
<keyword evidence="7 8" id="KW-0411">Iron-sulfur</keyword>
<gene>
    <name evidence="11" type="primary">rsxC</name>
    <name evidence="8" type="synonym">rnfC</name>
    <name evidence="11" type="ORF">EYC98_19060</name>
</gene>
<evidence type="ECO:0000256" key="5">
    <source>
        <dbReference type="ARBA" id="ARBA00022982"/>
    </source>
</evidence>
<feature type="domain" description="4Fe-4S ferredoxin-type" evidence="10">
    <location>
        <begin position="360"/>
        <end position="390"/>
    </location>
</feature>
<keyword evidence="2 8" id="KW-0004">4Fe-4S</keyword>
<feature type="binding site" evidence="8">
    <location>
        <position position="376"/>
    </location>
    <ligand>
        <name>[4Fe-4S] cluster</name>
        <dbReference type="ChEBI" id="CHEBI:49883"/>
        <label>1</label>
    </ligand>
</feature>
<dbReference type="InterPro" id="IPR011538">
    <property type="entry name" value="Nuo51_FMN-bd"/>
</dbReference>
<organism evidence="11 12">
    <name type="scientific">Candidatus Litorirhabdus singularis</name>
    <dbReference type="NCBI Taxonomy" id="2518993"/>
    <lineage>
        <taxon>Bacteria</taxon>
        <taxon>Pseudomonadati</taxon>
        <taxon>Pseudomonadota</taxon>
        <taxon>Gammaproteobacteria</taxon>
        <taxon>Cellvibrionales</taxon>
        <taxon>Halieaceae</taxon>
        <taxon>Candidatus Litorirhabdus</taxon>
    </lineage>
</organism>
<reference evidence="11" key="1">
    <citation type="submission" date="2019-02" db="EMBL/GenBank/DDBJ databases">
        <authorList>
            <person name="Li S.-H."/>
        </authorList>
    </citation>
    <scope>NUCLEOTIDE SEQUENCE</scope>
    <source>
        <strain evidence="11">IMCC14734</strain>
    </source>
</reference>
<feature type="binding site" evidence="8">
    <location>
        <position position="415"/>
    </location>
    <ligand>
        <name>[4Fe-4S] cluster</name>
        <dbReference type="ChEBI" id="CHEBI:49883"/>
        <label>2</label>
    </ligand>
</feature>
<keyword evidence="12" id="KW-1185">Reference proteome</keyword>
<keyword evidence="5 8" id="KW-0249">Electron transport</keyword>
<keyword evidence="3 8" id="KW-0479">Metal-binding</keyword>
<dbReference type="InterPro" id="IPR019554">
    <property type="entry name" value="Soluble_ligand-bd"/>
</dbReference>
<dbReference type="SUPFAM" id="SSF46548">
    <property type="entry name" value="alpha-helical ferredoxin"/>
    <property type="match status" value="1"/>
</dbReference>
<dbReference type="Gene3D" id="3.40.50.11540">
    <property type="entry name" value="NADH-ubiquinone oxidoreductase 51kDa subunit"/>
    <property type="match status" value="1"/>
</dbReference>
<feature type="region of interest" description="Disordered" evidence="9">
    <location>
        <begin position="626"/>
        <end position="650"/>
    </location>
</feature>
<keyword evidence="1 8" id="KW-0813">Transport</keyword>
<feature type="binding site" evidence="8">
    <location>
        <position position="412"/>
    </location>
    <ligand>
        <name>[4Fe-4S] cluster</name>
        <dbReference type="ChEBI" id="CHEBI:49883"/>
        <label>2</label>
    </ligand>
</feature>
<feature type="binding site" evidence="8">
    <location>
        <position position="380"/>
    </location>
    <ligand>
        <name>[4Fe-4S] cluster</name>
        <dbReference type="ChEBI" id="CHEBI:49883"/>
        <label>2</label>
    </ligand>
</feature>
<dbReference type="Pfam" id="PF01512">
    <property type="entry name" value="Complex1_51K"/>
    <property type="match status" value="1"/>
</dbReference>
<evidence type="ECO:0000256" key="7">
    <source>
        <dbReference type="ARBA" id="ARBA00023014"/>
    </source>
</evidence>
<keyword evidence="8" id="KW-0997">Cell inner membrane</keyword>
<dbReference type="EMBL" id="SHNN01000005">
    <property type="protein sequence ID" value="MCX2982967.1"/>
    <property type="molecule type" value="Genomic_DNA"/>
</dbReference>
<dbReference type="Pfam" id="PF12838">
    <property type="entry name" value="Fer4_7"/>
    <property type="match status" value="1"/>
</dbReference>
<name>A0ABT3TNS6_9GAMM</name>
<feature type="region of interest" description="Disordered" evidence="9">
    <location>
        <begin position="441"/>
        <end position="566"/>
    </location>
</feature>
<dbReference type="PANTHER" id="PTHR43034:SF2">
    <property type="entry name" value="ION-TRANSLOCATING OXIDOREDUCTASE COMPLEX SUBUNIT C"/>
    <property type="match status" value="1"/>
</dbReference>
<evidence type="ECO:0000259" key="10">
    <source>
        <dbReference type="PROSITE" id="PS51379"/>
    </source>
</evidence>
<comment type="subcellular location">
    <subcellularLocation>
        <location evidence="8">Cell inner membrane</location>
        <topology evidence="8">Peripheral membrane protein</topology>
    </subcellularLocation>
</comment>
<feature type="compositionally biased region" description="Polar residues" evidence="9">
    <location>
        <begin position="638"/>
        <end position="650"/>
    </location>
</feature>
<comment type="caution">
    <text evidence="11">The sequence shown here is derived from an EMBL/GenBank/DDBJ whole genome shotgun (WGS) entry which is preliminary data.</text>
</comment>
<dbReference type="PROSITE" id="PS51379">
    <property type="entry name" value="4FE4S_FER_2"/>
    <property type="match status" value="2"/>
</dbReference>
<dbReference type="Pfam" id="PF13375">
    <property type="entry name" value="RnfC_N"/>
    <property type="match status" value="1"/>
</dbReference>
<evidence type="ECO:0000256" key="1">
    <source>
        <dbReference type="ARBA" id="ARBA00022448"/>
    </source>
</evidence>
<comment type="cofactor">
    <cofactor evidence="8">
        <name>[4Fe-4S] cluster</name>
        <dbReference type="ChEBI" id="CHEBI:49883"/>
    </cofactor>
    <text evidence="8">Binds 2 [4Fe-4S] clusters per subunit.</text>
</comment>
<evidence type="ECO:0000313" key="12">
    <source>
        <dbReference type="Proteomes" id="UP001143362"/>
    </source>
</evidence>
<keyword evidence="6 8" id="KW-0408">Iron</keyword>
<proteinExistence type="inferred from homology"/>
<dbReference type="NCBIfam" id="NF003454">
    <property type="entry name" value="PRK05035.1"/>
    <property type="match status" value="1"/>
</dbReference>
<keyword evidence="8" id="KW-1278">Translocase</keyword>
<dbReference type="RefSeq" id="WP_279246999.1">
    <property type="nucleotide sequence ID" value="NZ_SHNN01000005.1"/>
</dbReference>
<accession>A0ABT3TNS6</accession>
<keyword evidence="8" id="KW-0472">Membrane</keyword>
<feature type="binding site" evidence="8">
    <location>
        <position position="409"/>
    </location>
    <ligand>
        <name>[4Fe-4S] cluster</name>
        <dbReference type="ChEBI" id="CHEBI:49883"/>
        <label>2</label>
    </ligand>
</feature>
<dbReference type="NCBIfam" id="TIGR01945">
    <property type="entry name" value="rnfC"/>
    <property type="match status" value="1"/>
</dbReference>
<dbReference type="EC" id="7.-.-.-" evidence="8"/>
<evidence type="ECO:0000256" key="9">
    <source>
        <dbReference type="SAM" id="MobiDB-lite"/>
    </source>
</evidence>
<comment type="subunit">
    <text evidence="8">The complex is composed of six subunits: RnfA, RnfB, RnfC, RnfD, RnfE and RnfG.</text>
</comment>
<feature type="compositionally biased region" description="Low complexity" evidence="9">
    <location>
        <begin position="497"/>
        <end position="536"/>
    </location>
</feature>
<dbReference type="Gene3D" id="3.30.70.20">
    <property type="match status" value="1"/>
</dbReference>
<feature type="binding site" evidence="8">
    <location>
        <position position="370"/>
    </location>
    <ligand>
        <name>[4Fe-4S] cluster</name>
        <dbReference type="ChEBI" id="CHEBI:49883"/>
        <label>1</label>
    </ligand>
</feature>
<dbReference type="HAMAP" id="MF_00461">
    <property type="entry name" value="RsxC_RnfC"/>
    <property type="match status" value="1"/>
</dbReference>
<comment type="function">
    <text evidence="8">Part of a membrane-bound complex that couples electron transfer with translocation of ions across the membrane.</text>
</comment>
<dbReference type="PROSITE" id="PS00198">
    <property type="entry name" value="4FE4S_FER_1"/>
    <property type="match status" value="2"/>
</dbReference>
<feature type="compositionally biased region" description="Basic and acidic residues" evidence="9">
    <location>
        <begin position="441"/>
        <end position="486"/>
    </location>
</feature>
<feature type="domain" description="4Fe-4S ferredoxin-type" evidence="10">
    <location>
        <begin position="400"/>
        <end position="429"/>
    </location>
</feature>
<dbReference type="InterPro" id="IPR026902">
    <property type="entry name" value="RnfC_N"/>
</dbReference>
<dbReference type="Proteomes" id="UP001143362">
    <property type="component" value="Unassembled WGS sequence"/>
</dbReference>
<dbReference type="InterPro" id="IPR037225">
    <property type="entry name" value="Nuo51_FMN-bd_sf"/>
</dbReference>
<feature type="binding site" evidence="8">
    <location>
        <position position="419"/>
    </location>
    <ligand>
        <name>[4Fe-4S] cluster</name>
        <dbReference type="ChEBI" id="CHEBI:49883"/>
        <label>1</label>
    </ligand>
</feature>
<feature type="binding site" evidence="8">
    <location>
        <position position="373"/>
    </location>
    <ligand>
        <name>[4Fe-4S] cluster</name>
        <dbReference type="ChEBI" id="CHEBI:49883"/>
        <label>1</label>
    </ligand>
</feature>
<dbReference type="InterPro" id="IPR010208">
    <property type="entry name" value="Ion_transpt_RnfC/RsxC"/>
</dbReference>
<keyword evidence="4 8" id="KW-0677">Repeat</keyword>
<sequence>MRKIYDIHGGIHPLENKHQSLQVSSTPAGIPPQLFYPLSQHIGAPAKAVVSVGQKVLKGELLAAADGFISVPIHASTSGVITAIEPRPVPHPSAMPAPCIVLDSDGLDTWIEHSGVEDYTQLERSALLQLIRDSGIAGMGGAGFPAAVKLGVNPERGRINTLLINGTECEPYITADDILMREQAEAIIAGIHILTHLVEPTEILLGIEDNKPEAIAALRAAAAGTAIDIVVFPTKYPSGGEKQLIEIVTGKQVPSGGLPADIGIVCQNVGTIYAIYRAVTYGEPLISRMTTVTGNAAAHPRNYEVLLGTPMSWLLDLAGYDAKRNQRLMMGGPMMGFTITDPSVPVVKTTNCLLAPTVEELPAPDPAQACIRCGMCAEACPASLLPQQMYWFAQGKEFEKLEAHNLFDCIECGACSYVCPSNIPLVQYYRAAKAEIVQMRNDHAKSEHSRTRFEARQERLDREAAEKEAQRATRKAAAEQRARDAAAGDGVEDPVQAAIARAKAKKAGQAEPAASADPAQAAIEKAKATRAASADLAPEDKARQDLQKLRERAEKSRARLTESREAGAQDKVIEALDASVLKLDEKIATAVAAMADQGWSENPQQAPADPAQAAIERALAKRAAQAAAPALSPREQLQKNLQSVEKSLQKATAKLAEAEQENSDKVEVLQQSVQKLTTKQSQVQAELTALED</sequence>
<dbReference type="InterPro" id="IPR017900">
    <property type="entry name" value="4Fe4S_Fe_S_CS"/>
</dbReference>